<evidence type="ECO:0000313" key="4">
    <source>
        <dbReference type="Proteomes" id="UP000323380"/>
    </source>
</evidence>
<dbReference type="PROSITE" id="PS00061">
    <property type="entry name" value="ADH_SHORT"/>
    <property type="match status" value="1"/>
</dbReference>
<dbReference type="InterPro" id="IPR020904">
    <property type="entry name" value="Sc_DH/Rdtase_CS"/>
</dbReference>
<comment type="similarity">
    <text evidence="1">Belongs to the short-chain dehydrogenases/reductases (SDR) family.</text>
</comment>
<accession>A0A5D0NA01</accession>
<evidence type="ECO:0000256" key="2">
    <source>
        <dbReference type="ARBA" id="ARBA00023002"/>
    </source>
</evidence>
<dbReference type="EMBL" id="VSFG01000011">
    <property type="protein sequence ID" value="TYB41065.1"/>
    <property type="molecule type" value="Genomic_DNA"/>
</dbReference>
<protein>
    <submittedName>
        <fullName evidence="3">Glucose 1-dehydrogenase</fullName>
        <ecNumber evidence="3">1.1.1.47</ecNumber>
    </submittedName>
</protein>
<dbReference type="PRINTS" id="PR00080">
    <property type="entry name" value="SDRFAMILY"/>
</dbReference>
<keyword evidence="4" id="KW-1185">Reference proteome</keyword>
<dbReference type="Pfam" id="PF13561">
    <property type="entry name" value="adh_short_C2"/>
    <property type="match status" value="1"/>
</dbReference>
<dbReference type="InterPro" id="IPR036291">
    <property type="entry name" value="NAD(P)-bd_dom_sf"/>
</dbReference>
<evidence type="ECO:0000313" key="3">
    <source>
        <dbReference type="EMBL" id="TYB41065.1"/>
    </source>
</evidence>
<keyword evidence="2 3" id="KW-0560">Oxidoreductase</keyword>
<comment type="caution">
    <text evidence="3">The sequence shown here is derived from an EMBL/GenBank/DDBJ whole genome shotgun (WGS) entry which is preliminary data.</text>
</comment>
<evidence type="ECO:0000256" key="1">
    <source>
        <dbReference type="ARBA" id="ARBA00006484"/>
    </source>
</evidence>
<gene>
    <name evidence="3" type="ORF">FXF69_36690</name>
</gene>
<reference evidence="3 4" key="1">
    <citation type="submission" date="2019-08" db="EMBL/GenBank/DDBJ databases">
        <title>Actinomadura sp. nov. CYP1-5 isolated from mountain soil.</title>
        <authorList>
            <person name="Songsumanus A."/>
            <person name="Kuncharoen N."/>
            <person name="Kudo T."/>
            <person name="Yuki M."/>
            <person name="Igarashi Y."/>
            <person name="Tanasupawat S."/>
        </authorList>
    </citation>
    <scope>NUCLEOTIDE SEQUENCE [LARGE SCALE GENOMIC DNA]</scope>
    <source>
        <strain evidence="3 4">JCM 14158</strain>
    </source>
</reference>
<dbReference type="PRINTS" id="PR00081">
    <property type="entry name" value="GDHRDH"/>
</dbReference>
<dbReference type="Gene3D" id="3.40.50.720">
    <property type="entry name" value="NAD(P)-binding Rossmann-like Domain"/>
    <property type="match status" value="1"/>
</dbReference>
<dbReference type="RefSeq" id="WP_067899700.1">
    <property type="nucleotide sequence ID" value="NZ_VSFG01000011.1"/>
</dbReference>
<dbReference type="AlphaFoldDB" id="A0A5D0NA01"/>
<dbReference type="PANTHER" id="PTHR42760:SF115">
    <property type="entry name" value="3-OXOACYL-[ACYL-CARRIER-PROTEIN] REDUCTASE FABG"/>
    <property type="match status" value="1"/>
</dbReference>
<dbReference type="SUPFAM" id="SSF51735">
    <property type="entry name" value="NAD(P)-binding Rossmann-fold domains"/>
    <property type="match status" value="1"/>
</dbReference>
<dbReference type="STRING" id="1220554.GCA_001552135_06206"/>
<dbReference type="NCBIfam" id="NF005559">
    <property type="entry name" value="PRK07231.1"/>
    <property type="match status" value="1"/>
</dbReference>
<dbReference type="PANTHER" id="PTHR42760">
    <property type="entry name" value="SHORT-CHAIN DEHYDROGENASES/REDUCTASES FAMILY MEMBER"/>
    <property type="match status" value="1"/>
</dbReference>
<dbReference type="Proteomes" id="UP000323380">
    <property type="component" value="Unassembled WGS sequence"/>
</dbReference>
<dbReference type="CDD" id="cd05233">
    <property type="entry name" value="SDR_c"/>
    <property type="match status" value="1"/>
</dbReference>
<sequence length="268" mass="28286">MGGADGRGARFSGRTCVVTAGGAGIGAAIAREWCRDGGRALIADIDAAAARRVAESVRAGGGEAGWLAADVNRPEAAEAIVTAALDAFGSVDTLFNVAGVNLLKSVDEMEDPDWYRIIDTNLTSVYRCSKQVLPELRRNGGGVIVNVASTAGIMAENRCAAYSAGKGGVVLLTRNMAMDYARDNIRVNALCPGSTMTPRIRSYLREFPAHEKMIDTLNPMGRFAWPEEIARPALFLASDDASFVTGASLVVDGGMTAGIHFPIFEEGR</sequence>
<dbReference type="GO" id="GO:0047936">
    <property type="term" value="F:glucose 1-dehydrogenase [NAD(P)+] activity"/>
    <property type="evidence" value="ECO:0007669"/>
    <property type="project" value="UniProtKB-EC"/>
</dbReference>
<proteinExistence type="inferred from homology"/>
<dbReference type="FunFam" id="3.40.50.720:FF:000084">
    <property type="entry name" value="Short-chain dehydrogenase reductase"/>
    <property type="match status" value="1"/>
</dbReference>
<name>A0A5D0NA01_9ACTN</name>
<organism evidence="3 4">
    <name type="scientific">Actinomadura chibensis</name>
    <dbReference type="NCBI Taxonomy" id="392828"/>
    <lineage>
        <taxon>Bacteria</taxon>
        <taxon>Bacillati</taxon>
        <taxon>Actinomycetota</taxon>
        <taxon>Actinomycetes</taxon>
        <taxon>Streptosporangiales</taxon>
        <taxon>Thermomonosporaceae</taxon>
        <taxon>Actinomadura</taxon>
    </lineage>
</organism>
<dbReference type="EC" id="1.1.1.47" evidence="3"/>
<dbReference type="InterPro" id="IPR002347">
    <property type="entry name" value="SDR_fam"/>
</dbReference>